<dbReference type="GeneID" id="14408254"/>
<organism evidence="4 5">
    <name type="scientific">Methanomethylovorans hollandica (strain DSM 15978 / NBRC 107637 / DMS1)</name>
    <dbReference type="NCBI Taxonomy" id="867904"/>
    <lineage>
        <taxon>Archaea</taxon>
        <taxon>Methanobacteriati</taxon>
        <taxon>Methanobacteriota</taxon>
        <taxon>Stenosarchaea group</taxon>
        <taxon>Methanomicrobia</taxon>
        <taxon>Methanosarcinales</taxon>
        <taxon>Methanosarcinaceae</taxon>
        <taxon>Methanomethylovorans</taxon>
    </lineage>
</organism>
<accession>L0KYH2</accession>
<dbReference type="InterPro" id="IPR027417">
    <property type="entry name" value="P-loop_NTPase"/>
</dbReference>
<evidence type="ECO:0000313" key="4">
    <source>
        <dbReference type="EMBL" id="AGB49123.1"/>
    </source>
</evidence>
<dbReference type="GO" id="GO:0005524">
    <property type="term" value="F:ATP binding"/>
    <property type="evidence" value="ECO:0007669"/>
    <property type="project" value="UniProtKB-KW"/>
</dbReference>
<dbReference type="Gene3D" id="3.40.50.300">
    <property type="entry name" value="P-loop containing nucleotide triphosphate hydrolases"/>
    <property type="match status" value="1"/>
</dbReference>
<evidence type="ECO:0000313" key="5">
    <source>
        <dbReference type="Proteomes" id="UP000010866"/>
    </source>
</evidence>
<evidence type="ECO:0000259" key="3">
    <source>
        <dbReference type="PROSITE" id="PS51146"/>
    </source>
</evidence>
<dbReference type="PROSITE" id="PS51146">
    <property type="entry name" value="KAIC"/>
    <property type="match status" value="1"/>
</dbReference>
<dbReference type="KEGG" id="mhz:Metho_0880"/>
<proteinExistence type="predicted"/>
<evidence type="ECO:0000256" key="2">
    <source>
        <dbReference type="ARBA" id="ARBA00022840"/>
    </source>
</evidence>
<dbReference type="PRINTS" id="PR01874">
    <property type="entry name" value="DNAREPAIRADA"/>
</dbReference>
<dbReference type="PANTHER" id="PTHR43637:SF1">
    <property type="entry name" value="UPF0273 PROTEIN TM_0370"/>
    <property type="match status" value="1"/>
</dbReference>
<keyword evidence="1" id="KW-0547">Nucleotide-binding</keyword>
<dbReference type="InterPro" id="IPR014774">
    <property type="entry name" value="KaiC-like_dom"/>
</dbReference>
<name>L0KYH2_METHD</name>
<dbReference type="SUPFAM" id="SSF52540">
    <property type="entry name" value="P-loop containing nucleoside triphosphate hydrolases"/>
    <property type="match status" value="1"/>
</dbReference>
<dbReference type="Pfam" id="PF06745">
    <property type="entry name" value="ATPase"/>
    <property type="match status" value="1"/>
</dbReference>
<dbReference type="EMBL" id="CP003362">
    <property type="protein sequence ID" value="AGB49123.1"/>
    <property type="molecule type" value="Genomic_DNA"/>
</dbReference>
<dbReference type="OrthoDB" id="27015at2157"/>
<reference evidence="5" key="1">
    <citation type="submission" date="2012-02" db="EMBL/GenBank/DDBJ databases">
        <title>Complete sequence of chromosome of Methanomethylovorans hollandica DSM 15978.</title>
        <authorList>
            <person name="Lucas S."/>
            <person name="Copeland A."/>
            <person name="Lapidus A."/>
            <person name="Glavina del Rio T."/>
            <person name="Dalin E."/>
            <person name="Tice H."/>
            <person name="Bruce D."/>
            <person name="Goodwin L."/>
            <person name="Pitluck S."/>
            <person name="Peters L."/>
            <person name="Mikhailova N."/>
            <person name="Held B."/>
            <person name="Kyrpides N."/>
            <person name="Mavromatis K."/>
            <person name="Ivanova N."/>
            <person name="Brettin T."/>
            <person name="Detter J.C."/>
            <person name="Han C."/>
            <person name="Larimer F."/>
            <person name="Land M."/>
            <person name="Hauser L."/>
            <person name="Markowitz V."/>
            <person name="Cheng J.-F."/>
            <person name="Hugenholtz P."/>
            <person name="Woyke T."/>
            <person name="Wu D."/>
            <person name="Spring S."/>
            <person name="Schroeder M."/>
            <person name="Brambilla E."/>
            <person name="Klenk H.-P."/>
            <person name="Eisen J.A."/>
        </authorList>
    </citation>
    <scope>NUCLEOTIDE SEQUENCE [LARGE SCALE GENOMIC DNA]</scope>
    <source>
        <strain evidence="5">DSM 15978 / NBRC 107637 / DMS1</strain>
    </source>
</reference>
<dbReference type="PANTHER" id="PTHR43637">
    <property type="entry name" value="UPF0273 PROTEIN TM_0370"/>
    <property type="match status" value="1"/>
</dbReference>
<dbReference type="AlphaFoldDB" id="L0KYH2"/>
<dbReference type="HOGENOM" id="CLU_023669_2_1_2"/>
<dbReference type="InterPro" id="IPR010624">
    <property type="entry name" value="KaiC_dom"/>
</dbReference>
<dbReference type="Proteomes" id="UP000010866">
    <property type="component" value="Chromosome"/>
</dbReference>
<feature type="domain" description="KaiC" evidence="3">
    <location>
        <begin position="5"/>
        <end position="247"/>
    </location>
</feature>
<dbReference type="RefSeq" id="WP_015324290.1">
    <property type="nucleotide sequence ID" value="NC_019977.1"/>
</dbReference>
<keyword evidence="2" id="KW-0067">ATP-binding</keyword>
<sequence length="359" mass="40444">MSEEVRIPTGILGLDRVIEGGVRDNTTLLVVGSSGTGKSTFAMQYLAYGLEHGENALYVSMEEPAEQILREARMLGFNLDRYYNKELFFFHSKGKDFVKLVDEQLPALVEANKDYAVKTRVVIDPLTPLIWAIQDKQEQRDIITKLFYTLKQLGPVLITTEEHASPGETVGEDVLIPIYMSDGAVHLSYRPIGGAFNRALEIIKMRATRHGEEVYPYIFVRGIGVVVRTTPLISAEDANKYDDLFDKAIRTAGDLGASESLLERIEYVKKNWAYSFSPKETLQIFFESQGLTGSIRKEDVERRKQEAQHIAEHASEQSAFLADVEKTLVGPEQTSCFTKQKSEGLIDIEELKELEQLVK</sequence>
<protein>
    <submittedName>
        <fullName evidence="4">RecA-superfamily ATPase possibly involved in signal transduction</fullName>
    </submittedName>
</protein>
<gene>
    <name evidence="4" type="ordered locus">Metho_0880</name>
</gene>
<evidence type="ECO:0000256" key="1">
    <source>
        <dbReference type="ARBA" id="ARBA00022741"/>
    </source>
</evidence>
<keyword evidence="5" id="KW-1185">Reference proteome</keyword>
<dbReference type="STRING" id="867904.Metho_0880"/>